<proteinExistence type="predicted"/>
<evidence type="ECO:0000313" key="3">
    <source>
        <dbReference type="Proteomes" id="UP000789901"/>
    </source>
</evidence>
<protein>
    <submittedName>
        <fullName evidence="2">36995_t:CDS:1</fullName>
    </submittedName>
</protein>
<sequence length="77" mass="8798">ESDDEVGSSINTSDEVNKHSMYHIGMQIFHPMMIPVVITVYQATKMNYMEHVLIVMNSAPRTDDDPKKLIEGWTSEN</sequence>
<name>A0ABN7XD64_GIGMA</name>
<keyword evidence="1" id="KW-1133">Transmembrane helix</keyword>
<keyword evidence="1" id="KW-0812">Transmembrane</keyword>
<gene>
    <name evidence="2" type="ORF">GMARGA_LOCUS41607</name>
</gene>
<evidence type="ECO:0000313" key="2">
    <source>
        <dbReference type="EMBL" id="CAG8852786.1"/>
    </source>
</evidence>
<dbReference type="Proteomes" id="UP000789901">
    <property type="component" value="Unassembled WGS sequence"/>
</dbReference>
<dbReference type="EMBL" id="CAJVQB010116088">
    <property type="protein sequence ID" value="CAG8852786.1"/>
    <property type="molecule type" value="Genomic_DNA"/>
</dbReference>
<feature type="transmembrane region" description="Helical" evidence="1">
    <location>
        <begin position="20"/>
        <end position="41"/>
    </location>
</feature>
<accession>A0ABN7XD64</accession>
<evidence type="ECO:0000256" key="1">
    <source>
        <dbReference type="SAM" id="Phobius"/>
    </source>
</evidence>
<comment type="caution">
    <text evidence="2">The sequence shown here is derived from an EMBL/GenBank/DDBJ whole genome shotgun (WGS) entry which is preliminary data.</text>
</comment>
<feature type="non-terminal residue" evidence="2">
    <location>
        <position position="77"/>
    </location>
</feature>
<keyword evidence="3" id="KW-1185">Reference proteome</keyword>
<feature type="non-terminal residue" evidence="2">
    <location>
        <position position="1"/>
    </location>
</feature>
<organism evidence="2 3">
    <name type="scientific">Gigaspora margarita</name>
    <dbReference type="NCBI Taxonomy" id="4874"/>
    <lineage>
        <taxon>Eukaryota</taxon>
        <taxon>Fungi</taxon>
        <taxon>Fungi incertae sedis</taxon>
        <taxon>Mucoromycota</taxon>
        <taxon>Glomeromycotina</taxon>
        <taxon>Glomeromycetes</taxon>
        <taxon>Diversisporales</taxon>
        <taxon>Gigasporaceae</taxon>
        <taxon>Gigaspora</taxon>
    </lineage>
</organism>
<keyword evidence="1" id="KW-0472">Membrane</keyword>
<reference evidence="2 3" key="1">
    <citation type="submission" date="2021-06" db="EMBL/GenBank/DDBJ databases">
        <authorList>
            <person name="Kallberg Y."/>
            <person name="Tangrot J."/>
            <person name="Rosling A."/>
        </authorList>
    </citation>
    <scope>NUCLEOTIDE SEQUENCE [LARGE SCALE GENOMIC DNA]</scope>
    <source>
        <strain evidence="2 3">120-4 pot B 10/14</strain>
    </source>
</reference>